<dbReference type="InterPro" id="IPR033370">
    <property type="entry name" value="COG1"/>
</dbReference>
<feature type="compositionally biased region" description="Pro residues" evidence="8">
    <location>
        <begin position="338"/>
        <end position="350"/>
    </location>
</feature>
<evidence type="ECO:0000256" key="1">
    <source>
        <dbReference type="ARBA" id="ARBA00004395"/>
    </source>
</evidence>
<reference evidence="9" key="1">
    <citation type="submission" date="2020-11" db="EMBL/GenBank/DDBJ databases">
        <title>Chlorella ohadii genome sequencing and assembly.</title>
        <authorList>
            <person name="Murik O."/>
            <person name="Treves H."/>
            <person name="Kedem I."/>
            <person name="Shotland Y."/>
            <person name="Kaplan A."/>
        </authorList>
    </citation>
    <scope>NUCLEOTIDE SEQUENCE</scope>
    <source>
        <strain evidence="9">1</strain>
    </source>
</reference>
<dbReference type="AlphaFoldDB" id="A0AAD5H1U4"/>
<accession>A0AAD5H1U4</accession>
<evidence type="ECO:0000256" key="5">
    <source>
        <dbReference type="ARBA" id="ARBA00022927"/>
    </source>
</evidence>
<dbReference type="Pfam" id="PF08700">
    <property type="entry name" value="VPS51_Exo84_N"/>
    <property type="match status" value="1"/>
</dbReference>
<protein>
    <recommendedName>
        <fullName evidence="3">Conserved oligomeric Golgi complex subunit 1</fullName>
    </recommendedName>
</protein>
<evidence type="ECO:0000256" key="3">
    <source>
        <dbReference type="ARBA" id="ARBA00020978"/>
    </source>
</evidence>
<dbReference type="GO" id="GO:0006891">
    <property type="term" value="P:intra-Golgi vesicle-mediated transport"/>
    <property type="evidence" value="ECO:0007669"/>
    <property type="project" value="InterPro"/>
</dbReference>
<name>A0AAD5H1U4_9CHLO</name>
<comment type="similarity">
    <text evidence="2">Belongs to the COG1 family.</text>
</comment>
<evidence type="ECO:0000256" key="4">
    <source>
        <dbReference type="ARBA" id="ARBA00022448"/>
    </source>
</evidence>
<dbReference type="PANTHER" id="PTHR31658">
    <property type="entry name" value="CONSERVED OLIGOMERIC GOLGI COMPLEX SUBUNIT 1"/>
    <property type="match status" value="1"/>
</dbReference>
<keyword evidence="4" id="KW-0813">Transport</keyword>
<comment type="subcellular location">
    <subcellularLocation>
        <location evidence="1">Golgi apparatus membrane</location>
        <topology evidence="1">Peripheral membrane protein</topology>
    </subcellularLocation>
</comment>
<keyword evidence="7" id="KW-0472">Membrane</keyword>
<feature type="compositionally biased region" description="Low complexity" evidence="8">
    <location>
        <begin position="325"/>
        <end position="337"/>
    </location>
</feature>
<dbReference type="PANTHER" id="PTHR31658:SF0">
    <property type="entry name" value="CONSERVED OLIGOMERIC GOLGI COMPLEX SUBUNIT 1"/>
    <property type="match status" value="1"/>
</dbReference>
<keyword evidence="10" id="KW-1185">Reference proteome</keyword>
<dbReference type="Proteomes" id="UP001205105">
    <property type="component" value="Unassembled WGS sequence"/>
</dbReference>
<evidence type="ECO:0000256" key="7">
    <source>
        <dbReference type="ARBA" id="ARBA00023136"/>
    </source>
</evidence>
<evidence type="ECO:0000313" key="9">
    <source>
        <dbReference type="EMBL" id="KAI7841024.1"/>
    </source>
</evidence>
<evidence type="ECO:0000313" key="10">
    <source>
        <dbReference type="Proteomes" id="UP001205105"/>
    </source>
</evidence>
<organism evidence="9 10">
    <name type="scientific">Chlorella ohadii</name>
    <dbReference type="NCBI Taxonomy" id="2649997"/>
    <lineage>
        <taxon>Eukaryota</taxon>
        <taxon>Viridiplantae</taxon>
        <taxon>Chlorophyta</taxon>
        <taxon>core chlorophytes</taxon>
        <taxon>Trebouxiophyceae</taxon>
        <taxon>Chlorellales</taxon>
        <taxon>Chlorellaceae</taxon>
        <taxon>Chlorella clade</taxon>
        <taxon>Chlorella</taxon>
    </lineage>
</organism>
<gene>
    <name evidence="9" type="ORF">COHA_005252</name>
</gene>
<evidence type="ECO:0000256" key="6">
    <source>
        <dbReference type="ARBA" id="ARBA00023034"/>
    </source>
</evidence>
<feature type="region of interest" description="Disordered" evidence="8">
    <location>
        <begin position="325"/>
        <end position="350"/>
    </location>
</feature>
<evidence type="ECO:0000256" key="2">
    <source>
        <dbReference type="ARBA" id="ARBA00006653"/>
    </source>
</evidence>
<dbReference type="EMBL" id="JADXDR010000068">
    <property type="protein sequence ID" value="KAI7841024.1"/>
    <property type="molecule type" value="Genomic_DNA"/>
</dbReference>
<sequence>MEVEKLFQTSSIAAVREVETKTRHEIEQKKQQLRQVVGDSDLISSADTIIDISRSCHRLVDLTGGLQAGLSELAGSVAARQAAEGGAAAAAPTASSYDRLYALGSRIKYLIDTPETIYGCLDSGDHLAAARRYVRASEVHRVLTAGQARHVAQRFPLLQHQWPLVKKFKPQVYSAAVAWLGSHGELSAQQAAATLAAQALLKPMDGAEVLKAFLTARQGYIMQCLAGATGAGAETDLDSLACILADVATMVCATLAQCGELFLQLPGVSASPLLGRALGGEDAASDDLLFDAGREADAWKGLLAVEAAVKAALEGWQYSLTPSSSHADADMAADSPLSPAPPSPAEPPPAVLTWPDVCQWVLGRPTPLWPLLFEQPLLERAKQLVGRDFSAVVDEVTGLLGAALQEAAALPPAAPGTFQASSWSEVVELAPPTPQAAAAGPAVGSKRRRLAGQQPKSRLASGSSAAATQGWLPQAEHVVRRFDEQLGKALEAALDACGGKGQPHAASAAGEQRPAGLVESAASRALVLEPFVQDRCAEAAEGIAAALDARMLALPRHQPGSDEGAAAAYAATATQALILGRIALGMASRSSMLPLVLGSPDQWRAALRGSSSTDASSRRAALGARLPGTAGAAGAAAAPSPRYERLQQRLHSVGLQAYGAWAGWASEGLSAALIAGYSADQTLSAAVPLRAWEETVVSGIPPGSPEKAGDEAPAGGVGEMRFQLPATPSPAAVQLALAACQEADCAGGHLLEDEALLLLKWQLGGAVLAALHAELATGETGSDGSTPGQAATAVDADTAGVAGNIAADQRQAQQRLGGRLSEKGVLQLLFDVRFLLDLLSGGRPPSSADAAAAGAAVVARRREGAQLEAALSGRLDPIDWATYEPYLYANKQRAGARSQVRAQPIGSAATTAGGMPADSNILRVAPAGPRFSYLPVTTPVALLRQSSQLHHTGSSGHAELGLLATAASASLGLGAGASTAAGNDVSAASYSFASLLSSSKARAGGEEGGAASAPAGSAGSGAAAVSSGVASKLVGSLQGLLSDQLGDMGSTLGAPGGLLSSLGASFRK</sequence>
<dbReference type="GO" id="GO:0017119">
    <property type="term" value="C:Golgi transport complex"/>
    <property type="evidence" value="ECO:0007669"/>
    <property type="project" value="InterPro"/>
</dbReference>
<feature type="compositionally biased region" description="Polar residues" evidence="8">
    <location>
        <begin position="454"/>
        <end position="467"/>
    </location>
</feature>
<dbReference type="GO" id="GO:0015031">
    <property type="term" value="P:protein transport"/>
    <property type="evidence" value="ECO:0007669"/>
    <property type="project" value="UniProtKB-KW"/>
</dbReference>
<keyword evidence="5" id="KW-0653">Protein transport</keyword>
<comment type="caution">
    <text evidence="9">The sequence shown here is derived from an EMBL/GenBank/DDBJ whole genome shotgun (WGS) entry which is preliminary data.</text>
</comment>
<proteinExistence type="inferred from homology"/>
<evidence type="ECO:0000256" key="8">
    <source>
        <dbReference type="SAM" id="MobiDB-lite"/>
    </source>
</evidence>
<dbReference type="GO" id="GO:0000139">
    <property type="term" value="C:Golgi membrane"/>
    <property type="evidence" value="ECO:0007669"/>
    <property type="project" value="UniProtKB-SubCell"/>
</dbReference>
<keyword evidence="6" id="KW-0333">Golgi apparatus</keyword>
<feature type="region of interest" description="Disordered" evidence="8">
    <location>
        <begin position="432"/>
        <end position="468"/>
    </location>
</feature>